<evidence type="ECO:0000256" key="1">
    <source>
        <dbReference type="SAM" id="MobiDB-lite"/>
    </source>
</evidence>
<evidence type="ECO:0000313" key="2">
    <source>
        <dbReference type="EMBL" id="EGE84171.2"/>
    </source>
</evidence>
<dbReference type="HOGENOM" id="CLU_2120443_0_0_1"/>
<proteinExistence type="predicted"/>
<feature type="region of interest" description="Disordered" evidence="1">
    <location>
        <begin position="62"/>
        <end position="86"/>
    </location>
</feature>
<reference evidence="2" key="1">
    <citation type="submission" date="2010-03" db="EMBL/GenBank/DDBJ databases">
        <title>Annotation of Blastomyces dermatitidis strain ATCC 18188.</title>
        <authorList>
            <consortium name="The Broad Institute Genome Sequencing Platform"/>
            <consortium name="Broad Institute Genome Sequencing Center for Infectious Disease."/>
            <person name="Cuomo C."/>
            <person name="Klein B."/>
            <person name="Sullivan T."/>
            <person name="Heitman J."/>
            <person name="Young S."/>
            <person name="Zeng Q."/>
            <person name="Gargeya S."/>
            <person name="Alvarado L."/>
            <person name="Berlin A.M."/>
            <person name="Chapman S.B."/>
            <person name="Chen Z."/>
            <person name="Freedman E."/>
            <person name="Gellesch M."/>
            <person name="Goldberg J."/>
            <person name="Griggs A."/>
            <person name="Gujja S."/>
            <person name="Heilman E."/>
            <person name="Heiman D."/>
            <person name="Howarth C."/>
            <person name="Mehta T."/>
            <person name="Neiman D."/>
            <person name="Pearson M."/>
            <person name="Roberts A."/>
            <person name="Saif S."/>
            <person name="Shea T."/>
            <person name="Shenoy N."/>
            <person name="Sisk P."/>
            <person name="Stolte C."/>
            <person name="Sykes S."/>
            <person name="White J."/>
            <person name="Yandava C."/>
            <person name="Haas B."/>
            <person name="Nusbaum C."/>
            <person name="Birren B."/>
        </authorList>
    </citation>
    <scope>NUCLEOTIDE SEQUENCE [LARGE SCALE GENOMIC DNA]</scope>
    <source>
        <strain evidence="2">ATCC 18188</strain>
    </source>
</reference>
<accession>F2TLQ8</accession>
<dbReference type="AlphaFoldDB" id="F2TLQ8"/>
<gene>
    <name evidence="2" type="ORF">BDDG_07116</name>
</gene>
<dbReference type="EMBL" id="GG749462">
    <property type="protein sequence ID" value="EGE84171.2"/>
    <property type="molecule type" value="Genomic_DNA"/>
</dbReference>
<dbReference type="Proteomes" id="UP000007802">
    <property type="component" value="Unassembled WGS sequence"/>
</dbReference>
<organism evidence="2">
    <name type="scientific">Ajellomyces dermatitidis (strain ATCC 18188 / CBS 674.68)</name>
    <name type="common">Blastomyces dermatitidis</name>
    <dbReference type="NCBI Taxonomy" id="653446"/>
    <lineage>
        <taxon>Eukaryota</taxon>
        <taxon>Fungi</taxon>
        <taxon>Dikarya</taxon>
        <taxon>Ascomycota</taxon>
        <taxon>Pezizomycotina</taxon>
        <taxon>Eurotiomycetes</taxon>
        <taxon>Eurotiomycetidae</taxon>
        <taxon>Onygenales</taxon>
        <taxon>Ajellomycetaceae</taxon>
        <taxon>Blastomyces</taxon>
    </lineage>
</organism>
<protein>
    <submittedName>
        <fullName evidence="2">Uncharacterized protein</fullName>
    </submittedName>
</protein>
<name>F2TLQ8_AJEDA</name>
<sequence>MFNEATLSIWQSLSDWPWPGATDKDRVSEPRQKAIMEIPSGMRDVTAILVVTIEVQGPIAESDVSDAAPQLSPRAHIPSSKVKSAC</sequence>